<evidence type="ECO:0000313" key="3">
    <source>
        <dbReference type="Proteomes" id="UP000516305"/>
    </source>
</evidence>
<dbReference type="KEGG" id="chyd:H4K34_04925"/>
<protein>
    <recommendedName>
        <fullName evidence="4">Lipoprotein</fullName>
    </recommendedName>
</protein>
<accession>A0A7H0VHI8</accession>
<dbReference type="RefSeq" id="WP_210759712.1">
    <property type="nucleotide sequence ID" value="NZ_CP060139.1"/>
</dbReference>
<reference evidence="2 3" key="1">
    <citation type="submission" date="2020-08" db="EMBL/GenBank/DDBJ databases">
        <title>Croceimicrobium hydrocarbonivorans gen. nov., sp. nov., a novel marine bacterium isolated from a bacterial consortium that degrades polyethylene terephthalate.</title>
        <authorList>
            <person name="Liu R."/>
        </authorList>
    </citation>
    <scope>NUCLEOTIDE SEQUENCE [LARGE SCALE GENOMIC DNA]</scope>
    <source>
        <strain evidence="2 3">A20-9</strain>
    </source>
</reference>
<organism evidence="2 3">
    <name type="scientific">Croceimicrobium hydrocarbonivorans</name>
    <dbReference type="NCBI Taxonomy" id="2761580"/>
    <lineage>
        <taxon>Bacteria</taxon>
        <taxon>Pseudomonadati</taxon>
        <taxon>Bacteroidota</taxon>
        <taxon>Flavobacteriia</taxon>
        <taxon>Flavobacteriales</taxon>
        <taxon>Owenweeksiaceae</taxon>
        <taxon>Croceimicrobium</taxon>
    </lineage>
</organism>
<name>A0A7H0VHI8_9FLAO</name>
<feature type="compositionally biased region" description="Basic and acidic residues" evidence="1">
    <location>
        <begin position="33"/>
        <end position="44"/>
    </location>
</feature>
<evidence type="ECO:0000313" key="2">
    <source>
        <dbReference type="EMBL" id="QNR25186.1"/>
    </source>
</evidence>
<proteinExistence type="predicted"/>
<dbReference type="EMBL" id="CP060139">
    <property type="protein sequence ID" value="QNR25186.1"/>
    <property type="molecule type" value="Genomic_DNA"/>
</dbReference>
<sequence length="235" mass="26826">MKNYFLILAFLFMAQACTNRPEAKVEASQTESPEIKEPETKYPDDLNATVSSIDTNLNPLVDINFTLRECPKDSLSDPINCILSQIPSRPLPMHFGPIPYFDYYSLVPLEDSLFISEALQDTNYFVEEERQYSYFLGVKIPSPAAYTALIVLESFSIGKDYILVTISESGEMIDKLRLGSEAGDYESLFGKIESLEDIEVITKKIDYNKEEDLLFFKSTETTHYYINEVGEILKR</sequence>
<dbReference type="Proteomes" id="UP000516305">
    <property type="component" value="Chromosome"/>
</dbReference>
<dbReference type="AlphaFoldDB" id="A0A7H0VHI8"/>
<keyword evidence="3" id="KW-1185">Reference proteome</keyword>
<evidence type="ECO:0000256" key="1">
    <source>
        <dbReference type="SAM" id="MobiDB-lite"/>
    </source>
</evidence>
<feature type="region of interest" description="Disordered" evidence="1">
    <location>
        <begin position="24"/>
        <end position="44"/>
    </location>
</feature>
<evidence type="ECO:0008006" key="4">
    <source>
        <dbReference type="Google" id="ProtNLM"/>
    </source>
</evidence>
<dbReference type="PROSITE" id="PS51257">
    <property type="entry name" value="PROKAR_LIPOPROTEIN"/>
    <property type="match status" value="1"/>
</dbReference>
<gene>
    <name evidence="2" type="ORF">H4K34_04925</name>
</gene>